<evidence type="ECO:0000313" key="2">
    <source>
        <dbReference type="Proteomes" id="UP001500058"/>
    </source>
</evidence>
<comment type="caution">
    <text evidence="1">The sequence shown here is derived from an EMBL/GenBank/DDBJ whole genome shotgun (WGS) entry which is preliminary data.</text>
</comment>
<evidence type="ECO:0000313" key="1">
    <source>
        <dbReference type="EMBL" id="GAA2407332.1"/>
    </source>
</evidence>
<keyword evidence="2" id="KW-1185">Reference proteome</keyword>
<gene>
    <name evidence="1" type="ORF">GCM10010420_39270</name>
</gene>
<name>A0ABN3ILX5_9ACTN</name>
<protein>
    <recommendedName>
        <fullName evidence="3">Integrase</fullName>
    </recommendedName>
</protein>
<reference evidence="1 2" key="1">
    <citation type="journal article" date="2019" name="Int. J. Syst. Evol. Microbiol.">
        <title>The Global Catalogue of Microorganisms (GCM) 10K type strain sequencing project: providing services to taxonomists for standard genome sequencing and annotation.</title>
        <authorList>
            <consortium name="The Broad Institute Genomics Platform"/>
            <consortium name="The Broad Institute Genome Sequencing Center for Infectious Disease"/>
            <person name="Wu L."/>
            <person name="Ma J."/>
        </authorList>
    </citation>
    <scope>NUCLEOTIDE SEQUENCE [LARGE SCALE GENOMIC DNA]</scope>
    <source>
        <strain evidence="1 2">JCM 6921</strain>
    </source>
</reference>
<dbReference type="Proteomes" id="UP001500058">
    <property type="component" value="Unassembled WGS sequence"/>
</dbReference>
<evidence type="ECO:0008006" key="3">
    <source>
        <dbReference type="Google" id="ProtNLM"/>
    </source>
</evidence>
<proteinExistence type="predicted"/>
<dbReference type="EMBL" id="BAAATJ010000019">
    <property type="protein sequence ID" value="GAA2407332.1"/>
    <property type="molecule type" value="Genomic_DNA"/>
</dbReference>
<sequence>MPSYTTTARRGLTREELLKLPASAPLEIGNKAFGIGRTTGYALVKRGEYPCKVLRLGNAYRVITADLLRVLGVEPDTEA</sequence>
<organism evidence="1 2">
    <name type="scientific">Streptomyces glaucosporus</name>
    <dbReference type="NCBI Taxonomy" id="284044"/>
    <lineage>
        <taxon>Bacteria</taxon>
        <taxon>Bacillati</taxon>
        <taxon>Actinomycetota</taxon>
        <taxon>Actinomycetes</taxon>
        <taxon>Kitasatosporales</taxon>
        <taxon>Streptomycetaceae</taxon>
        <taxon>Streptomyces</taxon>
    </lineage>
</organism>
<accession>A0ABN3ILX5</accession>